<accession>A0A1V4IP18</accession>
<feature type="transmembrane region" description="Helical" evidence="1">
    <location>
        <begin position="131"/>
        <end position="158"/>
    </location>
</feature>
<proteinExistence type="predicted"/>
<sequence length="174" mass="19228">MSNAQKIARGGLYTALTVLIVYFSNILPTSKLSLLTLASAIIPFSILTTGVKNSAIVYAASAVLAFLIGAKGMALSYAVFFGLYGFVKYYVESLRKTLYEIPLKLVYFNLSIFIIYKLYSALFTAEMTSKLPVYAIIAAAEVGFVIYDYALTEIIAYIDNKFIKKKKTKGKEKS</sequence>
<keyword evidence="3" id="KW-1185">Reference proteome</keyword>
<keyword evidence="1" id="KW-0472">Membrane</keyword>
<protein>
    <recommendedName>
        <fullName evidence="4">DUF2232 domain-containing protein</fullName>
    </recommendedName>
</protein>
<feature type="transmembrane region" description="Helical" evidence="1">
    <location>
        <begin position="57"/>
        <end position="84"/>
    </location>
</feature>
<reference evidence="2 3" key="1">
    <citation type="submission" date="2017-03" db="EMBL/GenBank/DDBJ databases">
        <title>Genome sequence of Clostridium oryzae DSM 28571.</title>
        <authorList>
            <person name="Poehlein A."/>
            <person name="Daniel R."/>
        </authorList>
    </citation>
    <scope>NUCLEOTIDE SEQUENCE [LARGE SCALE GENOMIC DNA]</scope>
    <source>
        <strain evidence="2 3">DSM 28571</strain>
    </source>
</reference>
<evidence type="ECO:0000313" key="3">
    <source>
        <dbReference type="Proteomes" id="UP000190080"/>
    </source>
</evidence>
<comment type="caution">
    <text evidence="2">The sequence shown here is derived from an EMBL/GenBank/DDBJ whole genome shotgun (WGS) entry which is preliminary data.</text>
</comment>
<dbReference type="AlphaFoldDB" id="A0A1V4IP18"/>
<dbReference type="Proteomes" id="UP000190080">
    <property type="component" value="Unassembled WGS sequence"/>
</dbReference>
<name>A0A1V4IP18_9CLOT</name>
<evidence type="ECO:0000256" key="1">
    <source>
        <dbReference type="SAM" id="Phobius"/>
    </source>
</evidence>
<feature type="transmembrane region" description="Helical" evidence="1">
    <location>
        <begin position="105"/>
        <end position="125"/>
    </location>
</feature>
<dbReference type="OrthoDB" id="1708005at2"/>
<keyword evidence="1" id="KW-1133">Transmembrane helix</keyword>
<feature type="transmembrane region" description="Helical" evidence="1">
    <location>
        <begin position="6"/>
        <end position="25"/>
    </location>
</feature>
<dbReference type="EMBL" id="MZGV01000024">
    <property type="protein sequence ID" value="OPJ61217.1"/>
    <property type="molecule type" value="Genomic_DNA"/>
</dbReference>
<evidence type="ECO:0000313" key="2">
    <source>
        <dbReference type="EMBL" id="OPJ61217.1"/>
    </source>
</evidence>
<evidence type="ECO:0008006" key="4">
    <source>
        <dbReference type="Google" id="ProtNLM"/>
    </source>
</evidence>
<gene>
    <name evidence="2" type="ORF">CLORY_24290</name>
</gene>
<dbReference type="STRING" id="1450648.CLORY_24290"/>
<keyword evidence="1" id="KW-0812">Transmembrane</keyword>
<organism evidence="2 3">
    <name type="scientific">Clostridium oryzae</name>
    <dbReference type="NCBI Taxonomy" id="1450648"/>
    <lineage>
        <taxon>Bacteria</taxon>
        <taxon>Bacillati</taxon>
        <taxon>Bacillota</taxon>
        <taxon>Clostridia</taxon>
        <taxon>Eubacteriales</taxon>
        <taxon>Clostridiaceae</taxon>
        <taxon>Clostridium</taxon>
    </lineage>
</organism>
<dbReference type="RefSeq" id="WP_079424765.1">
    <property type="nucleotide sequence ID" value="NZ_MZGV01000024.1"/>
</dbReference>